<evidence type="ECO:0000313" key="3">
    <source>
        <dbReference type="WBParaSite" id="PDA_v2.g22150.t1"/>
    </source>
</evidence>
<dbReference type="SUPFAM" id="SSF55486">
    <property type="entry name" value="Metalloproteases ('zincins'), catalytic domain"/>
    <property type="match status" value="1"/>
</dbReference>
<reference evidence="3" key="1">
    <citation type="submission" date="2022-11" db="UniProtKB">
        <authorList>
            <consortium name="WormBaseParasite"/>
        </authorList>
    </citation>
    <scope>IDENTIFICATION</scope>
</reference>
<dbReference type="GO" id="GO:0005737">
    <property type="term" value="C:cytoplasm"/>
    <property type="evidence" value="ECO:0007669"/>
    <property type="project" value="TreeGrafter"/>
</dbReference>
<feature type="domain" description="Peptidase M1 membrane alanine aminopeptidase" evidence="1">
    <location>
        <begin position="47"/>
        <end position="98"/>
    </location>
</feature>
<name>A0A914Q4P3_9BILA</name>
<dbReference type="GO" id="GO:0043171">
    <property type="term" value="P:peptide catabolic process"/>
    <property type="evidence" value="ECO:0007669"/>
    <property type="project" value="TreeGrafter"/>
</dbReference>
<evidence type="ECO:0000259" key="1">
    <source>
        <dbReference type="Pfam" id="PF01433"/>
    </source>
</evidence>
<dbReference type="InterPro" id="IPR050344">
    <property type="entry name" value="Peptidase_M1_aminopeptidases"/>
</dbReference>
<dbReference type="AlphaFoldDB" id="A0A914Q4P3"/>
<sequence length="100" mass="11450">MSWWNDIWLSESITSFLSTQRPIVFDSNTDLTSDALVNDLWADNIPQISYTKGAAILEMLDSVIGTNRMRKVLRDYVRNYQFGIATTADFLNILKDVTKV</sequence>
<dbReference type="InterPro" id="IPR027268">
    <property type="entry name" value="Peptidase_M4/M1_CTD_sf"/>
</dbReference>
<dbReference type="GO" id="GO:0070006">
    <property type="term" value="F:metalloaminopeptidase activity"/>
    <property type="evidence" value="ECO:0007669"/>
    <property type="project" value="TreeGrafter"/>
</dbReference>
<evidence type="ECO:0000313" key="2">
    <source>
        <dbReference type="Proteomes" id="UP000887578"/>
    </source>
</evidence>
<dbReference type="Proteomes" id="UP000887578">
    <property type="component" value="Unplaced"/>
</dbReference>
<organism evidence="2 3">
    <name type="scientific">Panagrolaimus davidi</name>
    <dbReference type="NCBI Taxonomy" id="227884"/>
    <lineage>
        <taxon>Eukaryota</taxon>
        <taxon>Metazoa</taxon>
        <taxon>Ecdysozoa</taxon>
        <taxon>Nematoda</taxon>
        <taxon>Chromadorea</taxon>
        <taxon>Rhabditida</taxon>
        <taxon>Tylenchina</taxon>
        <taxon>Panagrolaimomorpha</taxon>
        <taxon>Panagrolaimoidea</taxon>
        <taxon>Panagrolaimidae</taxon>
        <taxon>Panagrolaimus</taxon>
    </lineage>
</organism>
<dbReference type="GO" id="GO:0008270">
    <property type="term" value="F:zinc ion binding"/>
    <property type="evidence" value="ECO:0007669"/>
    <property type="project" value="InterPro"/>
</dbReference>
<dbReference type="PANTHER" id="PTHR11533:SF299">
    <property type="entry name" value="AMINOPEPTIDASE"/>
    <property type="match status" value="1"/>
</dbReference>
<dbReference type="Pfam" id="PF01433">
    <property type="entry name" value="Peptidase_M1"/>
    <property type="match status" value="1"/>
</dbReference>
<dbReference type="GO" id="GO:0042277">
    <property type="term" value="F:peptide binding"/>
    <property type="evidence" value="ECO:0007669"/>
    <property type="project" value="TreeGrafter"/>
</dbReference>
<keyword evidence="2" id="KW-1185">Reference proteome</keyword>
<protein>
    <submittedName>
        <fullName evidence="3">Peptidase M1 membrane alanine aminopeptidase domain-containing protein</fullName>
    </submittedName>
</protein>
<dbReference type="GO" id="GO:0005615">
    <property type="term" value="C:extracellular space"/>
    <property type="evidence" value="ECO:0007669"/>
    <property type="project" value="TreeGrafter"/>
</dbReference>
<proteinExistence type="predicted"/>
<dbReference type="InterPro" id="IPR014782">
    <property type="entry name" value="Peptidase_M1_dom"/>
</dbReference>
<dbReference type="WBParaSite" id="PDA_v2.g22150.t1">
    <property type="protein sequence ID" value="PDA_v2.g22150.t1"/>
    <property type="gene ID" value="PDA_v2.g22150"/>
</dbReference>
<dbReference type="GO" id="GO:0006508">
    <property type="term" value="P:proteolysis"/>
    <property type="evidence" value="ECO:0007669"/>
    <property type="project" value="TreeGrafter"/>
</dbReference>
<dbReference type="GO" id="GO:0016020">
    <property type="term" value="C:membrane"/>
    <property type="evidence" value="ECO:0007669"/>
    <property type="project" value="TreeGrafter"/>
</dbReference>
<dbReference type="PANTHER" id="PTHR11533">
    <property type="entry name" value="PROTEASE M1 ZINC METALLOPROTEASE"/>
    <property type="match status" value="1"/>
</dbReference>
<accession>A0A914Q4P3</accession>
<dbReference type="Gene3D" id="1.10.390.10">
    <property type="entry name" value="Neutral Protease Domain 2"/>
    <property type="match status" value="1"/>
</dbReference>